<reference evidence="5" key="2">
    <citation type="journal article" date="2023" name="IMA Fungus">
        <title>Comparative genomic study of the Penicillium genus elucidates a diverse pangenome and 15 lateral gene transfer events.</title>
        <authorList>
            <person name="Petersen C."/>
            <person name="Sorensen T."/>
            <person name="Nielsen M.R."/>
            <person name="Sondergaard T.E."/>
            <person name="Sorensen J.L."/>
            <person name="Fitzpatrick D.A."/>
            <person name="Frisvad J.C."/>
            <person name="Nielsen K.L."/>
        </authorList>
    </citation>
    <scope>NUCLEOTIDE SEQUENCE</scope>
    <source>
        <strain evidence="5">IBT 30761</strain>
    </source>
</reference>
<evidence type="ECO:0000313" key="6">
    <source>
        <dbReference type="Proteomes" id="UP001149074"/>
    </source>
</evidence>
<reference evidence="5" key="1">
    <citation type="submission" date="2022-11" db="EMBL/GenBank/DDBJ databases">
        <authorList>
            <person name="Petersen C."/>
        </authorList>
    </citation>
    <scope>NUCLEOTIDE SEQUENCE</scope>
    <source>
        <strain evidence="5">IBT 30761</strain>
    </source>
</reference>
<dbReference type="OrthoDB" id="4150765at2759"/>
<accession>A0A9W9KB70</accession>
<feature type="region of interest" description="Disordered" evidence="2">
    <location>
        <begin position="266"/>
        <end position="297"/>
    </location>
</feature>
<evidence type="ECO:0000256" key="2">
    <source>
        <dbReference type="SAM" id="MobiDB-lite"/>
    </source>
</evidence>
<keyword evidence="3" id="KW-0472">Membrane</keyword>
<dbReference type="InterPro" id="IPR027417">
    <property type="entry name" value="P-loop_NTPase"/>
</dbReference>
<sequence length="733" mass="80246">MRPAPDLAPFHRKPSLDHPSPSLDPRTFLQTPTAFFLSRNPDASDLESLASPSPTMDEPSDSKDSMYGVHSLGDSLLHSPSAASSPRVPPSDSHAADNDNSSLHIPDEAEELQASRRRSTLKPADAMSRDSPVPPVVPNTISRPLTPLNPDDALSLPGSSPRSVSNYSLRPLDDISITDDTNSQAVLSGDEDERIRRPSPSPHAGFNGASQFIMPSIEMPSRRPFTERGKAMGRFKVMIAGASGSGKTSLIKSIVHTCEDIVHIDPIDTSSHSTSLERRRSSRPHSGSVPTRGMPAATTEIYASTKPYPPWWSDLEDSRVLRRRKSIGEIILERNLCFVDTPAISLSRAGQTDAILQYMGQQFTRATAALSGSSVDLQNLLAGNGGSQVDAVLYLISNDTLSVDMECIRKLCQLSNVIPVIAKADTLSPEQIEMTKVRFHQDAQLAGVKPFLFGAPPEGLEGLDPQPPYTVSSVRTADLDVMDASTLMRSDYQQPLFPSDLEILVEKLFDREYLAWMRHSAAKKLVQRGGDFTAPIPSPMGLPTQDGRSAWRASSGMSLDPSVCYGDNSRPSRQSYAMARFVDLSRHEEQMAQVRLAHWATDLQRSLQNERDRYASLARGDRAVWLTEKLSECVMDGSLIPVSKTPGFCGLNMRSSEKMRAHADYHVSLSSHDPLGVVGWIDDLGRRGWVLVQIVGSVGVVGGLAFWLARTLGLPTRSLADLHLEHWYGGFER</sequence>
<keyword evidence="3" id="KW-1133">Transmembrane helix</keyword>
<evidence type="ECO:0000259" key="4">
    <source>
        <dbReference type="PROSITE" id="PS51719"/>
    </source>
</evidence>
<gene>
    <name evidence="5" type="ORF">N7532_006287</name>
</gene>
<feature type="transmembrane region" description="Helical" evidence="3">
    <location>
        <begin position="688"/>
        <end position="709"/>
    </location>
</feature>
<evidence type="ECO:0000256" key="3">
    <source>
        <dbReference type="SAM" id="Phobius"/>
    </source>
</evidence>
<dbReference type="PROSITE" id="PS51719">
    <property type="entry name" value="G_SEPTIN"/>
    <property type="match status" value="1"/>
</dbReference>
<dbReference type="EMBL" id="JAPQKI010000005">
    <property type="protein sequence ID" value="KAJ5099286.1"/>
    <property type="molecule type" value="Genomic_DNA"/>
</dbReference>
<dbReference type="Proteomes" id="UP001149074">
    <property type="component" value="Unassembled WGS sequence"/>
</dbReference>
<dbReference type="AlphaFoldDB" id="A0A9W9KB70"/>
<comment type="similarity">
    <text evidence="1">Belongs to the TRAFAC class TrmE-Era-EngA-EngB-Septin-like GTPase superfamily. Septin GTPase family.</text>
</comment>
<feature type="region of interest" description="Disordered" evidence="2">
    <location>
        <begin position="1"/>
        <end position="210"/>
    </location>
</feature>
<dbReference type="Gene3D" id="3.40.50.300">
    <property type="entry name" value="P-loop containing nucleotide triphosphate hydrolases"/>
    <property type="match status" value="1"/>
</dbReference>
<keyword evidence="1" id="KW-0342">GTP-binding</keyword>
<organism evidence="5 6">
    <name type="scientific">Penicillium argentinense</name>
    <dbReference type="NCBI Taxonomy" id="1131581"/>
    <lineage>
        <taxon>Eukaryota</taxon>
        <taxon>Fungi</taxon>
        <taxon>Dikarya</taxon>
        <taxon>Ascomycota</taxon>
        <taxon>Pezizomycotina</taxon>
        <taxon>Eurotiomycetes</taxon>
        <taxon>Eurotiomycetidae</taxon>
        <taxon>Eurotiales</taxon>
        <taxon>Aspergillaceae</taxon>
        <taxon>Penicillium</taxon>
    </lineage>
</organism>
<protein>
    <recommendedName>
        <fullName evidence="4">Septin-type G domain-containing protein</fullName>
    </recommendedName>
</protein>
<feature type="domain" description="Septin-type G" evidence="4">
    <location>
        <begin position="231"/>
        <end position="535"/>
    </location>
</feature>
<dbReference type="InterPro" id="IPR030379">
    <property type="entry name" value="G_SEPTIN_dom"/>
</dbReference>
<dbReference type="RefSeq" id="XP_056474940.1">
    <property type="nucleotide sequence ID" value="XM_056618781.1"/>
</dbReference>
<dbReference type="GO" id="GO:0005525">
    <property type="term" value="F:GTP binding"/>
    <property type="evidence" value="ECO:0007669"/>
    <property type="project" value="UniProtKB-KW"/>
</dbReference>
<dbReference type="GeneID" id="81357760"/>
<keyword evidence="6" id="KW-1185">Reference proteome</keyword>
<feature type="compositionally biased region" description="Polar residues" evidence="2">
    <location>
        <begin position="157"/>
        <end position="168"/>
    </location>
</feature>
<dbReference type="Pfam" id="PF00735">
    <property type="entry name" value="Septin"/>
    <property type="match status" value="1"/>
</dbReference>
<keyword evidence="3" id="KW-0812">Transmembrane</keyword>
<name>A0A9W9KB70_9EURO</name>
<dbReference type="SUPFAM" id="SSF52540">
    <property type="entry name" value="P-loop containing nucleoside triphosphate hydrolases"/>
    <property type="match status" value="1"/>
</dbReference>
<dbReference type="PANTHER" id="PTHR18884">
    <property type="entry name" value="SEPTIN"/>
    <property type="match status" value="1"/>
</dbReference>
<evidence type="ECO:0000256" key="1">
    <source>
        <dbReference type="RuleBase" id="RU004560"/>
    </source>
</evidence>
<comment type="caution">
    <text evidence="5">The sequence shown here is derived from an EMBL/GenBank/DDBJ whole genome shotgun (WGS) entry which is preliminary data.</text>
</comment>
<evidence type="ECO:0000313" key="5">
    <source>
        <dbReference type="EMBL" id="KAJ5099286.1"/>
    </source>
</evidence>
<keyword evidence="1" id="KW-0547">Nucleotide-binding</keyword>
<feature type="compositionally biased region" description="Low complexity" evidence="2">
    <location>
        <begin position="75"/>
        <end position="102"/>
    </location>
</feature>
<proteinExistence type="inferred from homology"/>